<dbReference type="SUPFAM" id="SSF50923">
    <property type="entry name" value="Hemopexin-like domain"/>
    <property type="match status" value="1"/>
</dbReference>
<sequence>MFRPGHFGMIPDNLDSAFFEYNTKVIYFFKGSMVYKYDYKLSGSHSCCIEKPRQITSVFPPMNGRNDLHAPSGETYADGVDSVYLSWSAPYQLHLIKGEEAWRVDGYSIFGQYNEANLRVRYVGKWNTIWHYLCEADCPT</sequence>
<dbReference type="AlphaFoldDB" id="A0A7J7IZ11"/>
<accession>A0A7J7IZ11</accession>
<reference evidence="2" key="1">
    <citation type="submission" date="2020-06" db="EMBL/GenBank/DDBJ databases">
        <title>Draft genome of Bugula neritina, a colonial animal packing powerful symbionts and potential medicines.</title>
        <authorList>
            <person name="Rayko M."/>
        </authorList>
    </citation>
    <scope>NUCLEOTIDE SEQUENCE [LARGE SCALE GENOMIC DNA]</scope>
    <source>
        <strain evidence="2">Kwan_BN1</strain>
    </source>
</reference>
<protein>
    <submittedName>
        <fullName evidence="2">MMP21</fullName>
    </submittedName>
</protein>
<feature type="repeat" description="Hemopexin" evidence="1">
    <location>
        <begin position="11"/>
        <end position="62"/>
    </location>
</feature>
<dbReference type="OrthoDB" id="406838at2759"/>
<dbReference type="PROSITE" id="PS51642">
    <property type="entry name" value="HEMOPEXIN_2"/>
    <property type="match status" value="1"/>
</dbReference>
<evidence type="ECO:0000256" key="1">
    <source>
        <dbReference type="PROSITE-ProRule" id="PRU01011"/>
    </source>
</evidence>
<proteinExistence type="predicted"/>
<name>A0A7J7IZ11_BUGNE</name>
<comment type="caution">
    <text evidence="2">The sequence shown here is derived from an EMBL/GenBank/DDBJ whole genome shotgun (WGS) entry which is preliminary data.</text>
</comment>
<evidence type="ECO:0000313" key="3">
    <source>
        <dbReference type="Proteomes" id="UP000593567"/>
    </source>
</evidence>
<gene>
    <name evidence="2" type="ORF">EB796_022560</name>
</gene>
<dbReference type="InterPro" id="IPR018487">
    <property type="entry name" value="Hemopexin-like_repeat"/>
</dbReference>
<dbReference type="Gene3D" id="2.110.10.10">
    <property type="entry name" value="Hemopexin-like domain"/>
    <property type="match status" value="1"/>
</dbReference>
<dbReference type="InterPro" id="IPR036375">
    <property type="entry name" value="Hemopexin-like_dom_sf"/>
</dbReference>
<evidence type="ECO:0000313" key="2">
    <source>
        <dbReference type="EMBL" id="KAF6019143.1"/>
    </source>
</evidence>
<dbReference type="EMBL" id="VXIV02003252">
    <property type="protein sequence ID" value="KAF6019143.1"/>
    <property type="molecule type" value="Genomic_DNA"/>
</dbReference>
<organism evidence="2 3">
    <name type="scientific">Bugula neritina</name>
    <name type="common">Brown bryozoan</name>
    <name type="synonym">Sertularia neritina</name>
    <dbReference type="NCBI Taxonomy" id="10212"/>
    <lineage>
        <taxon>Eukaryota</taxon>
        <taxon>Metazoa</taxon>
        <taxon>Spiralia</taxon>
        <taxon>Lophotrochozoa</taxon>
        <taxon>Bryozoa</taxon>
        <taxon>Gymnolaemata</taxon>
        <taxon>Cheilostomatida</taxon>
        <taxon>Flustrina</taxon>
        <taxon>Buguloidea</taxon>
        <taxon>Bugulidae</taxon>
        <taxon>Bugula</taxon>
    </lineage>
</organism>
<keyword evidence="3" id="KW-1185">Reference proteome</keyword>
<dbReference type="Proteomes" id="UP000593567">
    <property type="component" value="Unassembled WGS sequence"/>
</dbReference>